<evidence type="ECO:0000259" key="1">
    <source>
        <dbReference type="SMART" id="SM00901"/>
    </source>
</evidence>
<evidence type="ECO:0000313" key="3">
    <source>
        <dbReference type="Proteomes" id="UP001074726"/>
    </source>
</evidence>
<reference evidence="2" key="1">
    <citation type="submission" date="2022-08" db="EMBL/GenBank/DDBJ databases">
        <title>Genome sequencing of Nocardioides sp. STR2.</title>
        <authorList>
            <person name="So Y."/>
        </authorList>
    </citation>
    <scope>NUCLEOTIDE SEQUENCE</scope>
    <source>
        <strain evidence="2">STR2</strain>
    </source>
</reference>
<sequence length="317" mass="36342">MDDQGKVYGVKTWRAWETSKPAYLGATKQFPREIEDMWTHTVHSFRQLFRVVAFLNVMNKNTTLLFRGQTQDLEPRPTLLRDTWAVPGSQSRVDLTIDRDYYWAQLGPLSGLMRQLLAGELPRHAPFDGFQQRDGMRLRIAPWAVIQHYELWPTPLIDLTSSLRVAATFALGARGRNEGYVFVYDVADIVTDLMDLVPRPNREPLSEPITCRLSAVCPPQMDRPHLQEGFLIGNSQFTRKHLLDKANPYLADRFVAKFHLVDEKKSGRSSFWNPDFPKHRRGSLLPRAADDDFKGVLDSAITHEIVEGRAAWRAVET</sequence>
<dbReference type="SMART" id="SM00901">
    <property type="entry name" value="FRG"/>
    <property type="match status" value="1"/>
</dbReference>
<keyword evidence="3" id="KW-1185">Reference proteome</keyword>
<name>A0ABT4CAC1_9ACTN</name>
<dbReference type="EMBL" id="JAPPUX010000002">
    <property type="protein sequence ID" value="MCY4725916.1"/>
    <property type="molecule type" value="Genomic_DNA"/>
</dbReference>
<accession>A0ABT4CAC1</accession>
<dbReference type="Proteomes" id="UP001074726">
    <property type="component" value="Unassembled WGS sequence"/>
</dbReference>
<proteinExistence type="predicted"/>
<organism evidence="2 3">
    <name type="scientific">Nocardioides pini</name>
    <dbReference type="NCBI Taxonomy" id="2975053"/>
    <lineage>
        <taxon>Bacteria</taxon>
        <taxon>Bacillati</taxon>
        <taxon>Actinomycetota</taxon>
        <taxon>Actinomycetes</taxon>
        <taxon>Propionibacteriales</taxon>
        <taxon>Nocardioidaceae</taxon>
        <taxon>Nocardioides</taxon>
    </lineage>
</organism>
<gene>
    <name evidence="2" type="ORF">NYO98_06470</name>
</gene>
<feature type="domain" description="FRG" evidence="1">
    <location>
        <begin position="60"/>
        <end position="182"/>
    </location>
</feature>
<protein>
    <submittedName>
        <fullName evidence="2">FRG domain-containing protein</fullName>
    </submittedName>
</protein>
<comment type="caution">
    <text evidence="2">The sequence shown here is derived from an EMBL/GenBank/DDBJ whole genome shotgun (WGS) entry which is preliminary data.</text>
</comment>
<evidence type="ECO:0000313" key="2">
    <source>
        <dbReference type="EMBL" id="MCY4725916.1"/>
    </source>
</evidence>
<dbReference type="InterPro" id="IPR014966">
    <property type="entry name" value="FRG-dom"/>
</dbReference>
<dbReference type="RefSeq" id="WP_268110735.1">
    <property type="nucleotide sequence ID" value="NZ_JAPPUX010000002.1"/>
</dbReference>